<dbReference type="HAMAP" id="MF_01321">
    <property type="entry name" value="RNApol_bact_RpoB"/>
    <property type="match status" value="1"/>
</dbReference>
<organism evidence="15 16">
    <name type="scientific">Candidatus Magasanikbacteria bacterium GW2011_GWC2_41_17</name>
    <dbReference type="NCBI Taxonomy" id="1619048"/>
    <lineage>
        <taxon>Bacteria</taxon>
        <taxon>Candidatus Magasanikiibacteriota</taxon>
    </lineage>
</organism>
<evidence type="ECO:0000256" key="2">
    <source>
        <dbReference type="ARBA" id="ARBA00022679"/>
    </source>
</evidence>
<evidence type="ECO:0000256" key="3">
    <source>
        <dbReference type="ARBA" id="ARBA00022695"/>
    </source>
</evidence>
<dbReference type="PROSITE" id="PS01166">
    <property type="entry name" value="RNA_POL_BETA"/>
    <property type="match status" value="1"/>
</dbReference>
<dbReference type="GO" id="GO:0006351">
    <property type="term" value="P:DNA-templated transcription"/>
    <property type="evidence" value="ECO:0007669"/>
    <property type="project" value="UniProtKB-UniRule"/>
</dbReference>
<evidence type="ECO:0000313" key="15">
    <source>
        <dbReference type="EMBL" id="KKR99916.1"/>
    </source>
</evidence>
<dbReference type="PATRIC" id="fig|1619048.3.peg.92"/>
<dbReference type="GO" id="GO:0003899">
    <property type="term" value="F:DNA-directed RNA polymerase activity"/>
    <property type="evidence" value="ECO:0007669"/>
    <property type="project" value="UniProtKB-UniRule"/>
</dbReference>
<dbReference type="AlphaFoldDB" id="A0A0G0VJX8"/>
<feature type="domain" description="RNA polymerase Rpb2" evidence="13">
    <location>
        <begin position="393"/>
        <end position="461"/>
    </location>
</feature>
<comment type="subunit">
    <text evidence="6 8">The RNAP catalytic core consists of 2 alpha, 1 beta, 1 beta' and 1 omega subunit. When a sigma factor is associated with the core the holoenzyme is formed, which can initiate transcription.</text>
</comment>
<keyword evidence="2 6" id="KW-0808">Transferase</keyword>
<dbReference type="EMBL" id="LCAV01000002">
    <property type="protein sequence ID" value="KKR99916.1"/>
    <property type="molecule type" value="Genomic_DNA"/>
</dbReference>
<dbReference type="InterPro" id="IPR037034">
    <property type="entry name" value="RNA_pol_Rpb2_2_sf"/>
</dbReference>
<dbReference type="InterPro" id="IPR015712">
    <property type="entry name" value="DNA-dir_RNA_pol_su2"/>
</dbReference>
<evidence type="ECO:0000313" key="16">
    <source>
        <dbReference type="Proteomes" id="UP000034108"/>
    </source>
</evidence>
<accession>A0A0G0VJX8</accession>
<dbReference type="Pfam" id="PF04561">
    <property type="entry name" value="RNA_pol_Rpb2_2"/>
    <property type="match status" value="1"/>
</dbReference>
<dbReference type="Pfam" id="PF04565">
    <property type="entry name" value="RNA_pol_Rpb2_3"/>
    <property type="match status" value="1"/>
</dbReference>
<feature type="domain" description="RNA polymerase Rpb2" evidence="10">
    <location>
        <begin position="994"/>
        <end position="1068"/>
    </location>
</feature>
<dbReference type="Pfam" id="PF04563">
    <property type="entry name" value="RNA_pol_Rpb2_1"/>
    <property type="match status" value="1"/>
</dbReference>
<keyword evidence="1 6" id="KW-0240">DNA-directed RNA polymerase</keyword>
<dbReference type="GO" id="GO:0032549">
    <property type="term" value="F:ribonucleoside binding"/>
    <property type="evidence" value="ECO:0007669"/>
    <property type="project" value="InterPro"/>
</dbReference>
<dbReference type="InterPro" id="IPR019462">
    <property type="entry name" value="DNA-dir_RNA_pol_bsu_external_1"/>
</dbReference>
<evidence type="ECO:0000256" key="7">
    <source>
        <dbReference type="RuleBase" id="RU000434"/>
    </source>
</evidence>
<dbReference type="Gene3D" id="2.40.50.100">
    <property type="match status" value="1"/>
</dbReference>
<dbReference type="Gene3D" id="2.30.150.10">
    <property type="entry name" value="DNA-directed RNA polymerase, beta subunit, external 1 domain"/>
    <property type="match status" value="1"/>
</dbReference>
<dbReference type="SUPFAM" id="SSF64484">
    <property type="entry name" value="beta and beta-prime subunits of DNA dependent RNA-polymerase"/>
    <property type="match status" value="1"/>
</dbReference>
<dbReference type="InterPro" id="IPR007644">
    <property type="entry name" value="RNA_pol_bsu_protrusion"/>
</dbReference>
<dbReference type="GO" id="GO:0000428">
    <property type="term" value="C:DNA-directed RNA polymerase complex"/>
    <property type="evidence" value="ECO:0007669"/>
    <property type="project" value="UniProtKB-KW"/>
</dbReference>
<evidence type="ECO:0000259" key="11">
    <source>
        <dbReference type="Pfam" id="PF04561"/>
    </source>
</evidence>
<dbReference type="InterPro" id="IPR042107">
    <property type="entry name" value="DNA-dir_RNA_pol_bsu_ext_1_sf"/>
</dbReference>
<dbReference type="Gene3D" id="3.90.1800.10">
    <property type="entry name" value="RNA polymerase alpha subunit dimerisation domain"/>
    <property type="match status" value="1"/>
</dbReference>
<evidence type="ECO:0000259" key="13">
    <source>
        <dbReference type="Pfam" id="PF04565"/>
    </source>
</evidence>
<reference evidence="15 16" key="1">
    <citation type="journal article" date="2015" name="Nature">
        <title>rRNA introns, odd ribosomes, and small enigmatic genomes across a large radiation of phyla.</title>
        <authorList>
            <person name="Brown C.T."/>
            <person name="Hug L.A."/>
            <person name="Thomas B.C."/>
            <person name="Sharon I."/>
            <person name="Castelle C.J."/>
            <person name="Singh A."/>
            <person name="Wilkins M.J."/>
            <person name="Williams K.H."/>
            <person name="Banfield J.F."/>
        </authorList>
    </citation>
    <scope>NUCLEOTIDE SEQUENCE [LARGE SCALE GENOMIC DNA]</scope>
</reference>
<comment type="function">
    <text evidence="6 8">DNA-dependent RNA polymerase catalyzes the transcription of DNA into RNA using the four ribonucleoside triphosphates as substrates.</text>
</comment>
<evidence type="ECO:0000256" key="1">
    <source>
        <dbReference type="ARBA" id="ARBA00022478"/>
    </source>
</evidence>
<comment type="caution">
    <text evidence="15">The sequence shown here is derived from an EMBL/GenBank/DDBJ whole genome shotgun (WGS) entry which is preliminary data.</text>
</comment>
<gene>
    <name evidence="6" type="primary">rpoB</name>
    <name evidence="15" type="ORF">UU49_C0002G0030</name>
</gene>
<dbReference type="Gene3D" id="2.40.50.150">
    <property type="match status" value="1"/>
</dbReference>
<dbReference type="Proteomes" id="UP000034108">
    <property type="component" value="Unassembled WGS sequence"/>
</dbReference>
<keyword evidence="4 6" id="KW-0804">Transcription</keyword>
<evidence type="ECO:0000259" key="10">
    <source>
        <dbReference type="Pfam" id="PF04560"/>
    </source>
</evidence>
<comment type="similarity">
    <text evidence="6 7">Belongs to the RNA polymerase beta chain family.</text>
</comment>
<evidence type="ECO:0000256" key="8">
    <source>
        <dbReference type="RuleBase" id="RU363031"/>
    </source>
</evidence>
<dbReference type="STRING" id="1619048.UU49_C0002G0030"/>
<comment type="catalytic activity">
    <reaction evidence="5 6 8">
        <text>RNA(n) + a ribonucleoside 5'-triphosphate = RNA(n+1) + diphosphate</text>
        <dbReference type="Rhea" id="RHEA:21248"/>
        <dbReference type="Rhea" id="RHEA-COMP:14527"/>
        <dbReference type="Rhea" id="RHEA-COMP:17342"/>
        <dbReference type="ChEBI" id="CHEBI:33019"/>
        <dbReference type="ChEBI" id="CHEBI:61557"/>
        <dbReference type="ChEBI" id="CHEBI:140395"/>
        <dbReference type="EC" id="2.7.7.6"/>
    </reaction>
</comment>
<dbReference type="EC" id="2.7.7.6" evidence="6 8"/>
<dbReference type="Gene3D" id="3.90.1110.10">
    <property type="entry name" value="RNA polymerase Rpb2, domain 2"/>
    <property type="match status" value="1"/>
</dbReference>
<dbReference type="Pfam" id="PF04560">
    <property type="entry name" value="RNA_pol_Rpb2_7"/>
    <property type="match status" value="1"/>
</dbReference>
<dbReference type="CDD" id="cd00653">
    <property type="entry name" value="RNA_pol_B_RPB2"/>
    <property type="match status" value="1"/>
</dbReference>
<evidence type="ECO:0000259" key="9">
    <source>
        <dbReference type="Pfam" id="PF00562"/>
    </source>
</evidence>
<dbReference type="NCBIfam" id="NF001616">
    <property type="entry name" value="PRK00405.1"/>
    <property type="match status" value="1"/>
</dbReference>
<dbReference type="InterPro" id="IPR010243">
    <property type="entry name" value="RNA_pol_bsu_bac"/>
</dbReference>
<dbReference type="GO" id="GO:0003677">
    <property type="term" value="F:DNA binding"/>
    <property type="evidence" value="ECO:0007669"/>
    <property type="project" value="UniProtKB-UniRule"/>
</dbReference>
<dbReference type="InterPro" id="IPR014724">
    <property type="entry name" value="RNA_pol_RPB2_OB-fold"/>
</dbReference>
<evidence type="ECO:0000256" key="6">
    <source>
        <dbReference type="HAMAP-Rule" id="MF_01321"/>
    </source>
</evidence>
<evidence type="ECO:0000259" key="14">
    <source>
        <dbReference type="Pfam" id="PF10385"/>
    </source>
</evidence>
<feature type="domain" description="DNA-directed RNA polymerase subunit 2 hybrid-binding" evidence="9">
    <location>
        <begin position="609"/>
        <end position="992"/>
    </location>
</feature>
<dbReference type="InterPro" id="IPR007641">
    <property type="entry name" value="RNA_pol_Rpb2_7"/>
</dbReference>
<name>A0A0G0VJX8_9BACT</name>
<dbReference type="Gene3D" id="3.90.1100.10">
    <property type="match status" value="1"/>
</dbReference>
<evidence type="ECO:0000256" key="4">
    <source>
        <dbReference type="ARBA" id="ARBA00023163"/>
    </source>
</evidence>
<evidence type="ECO:0000256" key="5">
    <source>
        <dbReference type="ARBA" id="ARBA00048552"/>
    </source>
</evidence>
<evidence type="ECO:0000259" key="12">
    <source>
        <dbReference type="Pfam" id="PF04563"/>
    </source>
</evidence>
<protein>
    <recommendedName>
        <fullName evidence="6 8">DNA-directed RNA polymerase subunit beta</fullName>
        <shortName evidence="6">RNAP subunit beta</shortName>
        <ecNumber evidence="6 8">2.7.7.6</ecNumber>
    </recommendedName>
    <alternativeName>
        <fullName evidence="6">RNA polymerase subunit beta</fullName>
    </alternativeName>
    <alternativeName>
        <fullName evidence="6">Transcriptase subunit beta</fullName>
    </alternativeName>
</protein>
<dbReference type="InterPro" id="IPR007121">
    <property type="entry name" value="RNA_pol_bsu_CS"/>
</dbReference>
<dbReference type="PANTHER" id="PTHR20856">
    <property type="entry name" value="DNA-DIRECTED RNA POLYMERASE I SUBUNIT 2"/>
    <property type="match status" value="1"/>
</dbReference>
<dbReference type="InterPro" id="IPR007645">
    <property type="entry name" value="RNA_pol_Rpb2_3"/>
</dbReference>
<dbReference type="InterPro" id="IPR007642">
    <property type="entry name" value="RNA_pol_Rpb2_2"/>
</dbReference>
<feature type="domain" description="RNA polymerase Rpb2" evidence="11">
    <location>
        <begin position="152"/>
        <end position="334"/>
    </location>
</feature>
<dbReference type="InterPro" id="IPR007120">
    <property type="entry name" value="DNA-dir_RNAP_su2_dom"/>
</dbReference>
<feature type="domain" description="RNA polymerase beta subunit protrusion" evidence="12">
    <location>
        <begin position="28"/>
        <end position="378"/>
    </location>
</feature>
<dbReference type="NCBIfam" id="TIGR02013">
    <property type="entry name" value="rpoB"/>
    <property type="match status" value="1"/>
</dbReference>
<dbReference type="Pfam" id="PF00562">
    <property type="entry name" value="RNA_pol_Rpb2_6"/>
    <property type="match status" value="1"/>
</dbReference>
<feature type="domain" description="DNA-directed RNA polymerase beta subunit external 1" evidence="14">
    <location>
        <begin position="483"/>
        <end position="544"/>
    </location>
</feature>
<proteinExistence type="inferred from homology"/>
<sequence length="1096" mass="122781">MIFKRQPLREVKRQFFTSLKETMEMPDLIEVQKNSYKWFFDVGIKELFEEFSPVTDFTGRDLELNFSDYYLDSPKFDEVVCRQKNITYEAALRVKAKLANKRGGTSKEQEVYLGDFPVMTNRGTFVINGIERAVVSQVIRSAGVFFTGENTRGRRYYGAKIIPNRGAWIEIETDLNNVIWVKVDRKRKAPITMLLRAFGYSTNEEILELFKKTDIHPQIRFIENTLAKDPSKTEDDGLAGIYQRIRPGDLATIDNARSLIHAMFFNFSRYDLGTVGRYKYRERFGLKGEIDFKDRAHRILSKEDLAMIVGEVVRLNVTQEEPDDIDHLGNRRIRAVGELVQNRFRVGLSRMERIIKDRMSTLEVDVLTPNRLINARPVIGVVREFFMSSQLSQFMDQTNPLAELEHKRRLSAMGPGGLSRERAGFDVRDVHPTHYGRICPIATPEGPNIGLVGHLASYARVNEYGFIETPYRLVEKETVNGKIKPRVTEKIVYLNAFAEEKVVTAAANTPIDDNGYFLTDKAEVRRFGEPTTELVEHIDYVDVSPKQIVSVATALIPFLEHDDSVRALMGTNMQRQAVPCVRPEAPLVGTGVERKAARDSGQMIISQAVGTVVEVSGAKVQVLEDQGGLRNYDLSKFVRSNASTCINQHPIVIKGERVEAGSGLSDGPAISRGQELALGHNVLVAFMIWDGYNFEDAIILSERLVQKDFFTSIHIENYTVDVRETKLGPEIITSDIPNVSEEKLKNLDSEGIIRIGAEVTSGDILVGKITPKGESELSAEEKLLRAIFGEKARDVRDSSLYLEHGEHGKVVDIKIFSAENGDKLQPGVIKSIQVAVADMRKIQVGDKLAGRHGNKGIISRIIPDEEMPHLEDGTPVDIILSPLGVISRMNIGQILETHLGLAANALGYQAASPVLNGLSEEQIKTELAKAGLPTDGQVQLYDGRTGEAFDHKATVGYIYMLKLNHMVEDKIHQRSIGPYSLITQQPLGGKAQFGGQRFGEMEVWALEAYGAAAMLQEILTIKSDDVPGRSKAYESIIKGEPITRLNIPESFNVLVRELKGLGLDIELLRKSETKKGDYDVVKVDDKVQTEPERDFR</sequence>
<dbReference type="InterPro" id="IPR037033">
    <property type="entry name" value="DNA-dir_RNAP_su2_hyb_sf"/>
</dbReference>
<keyword evidence="3 6" id="KW-0548">Nucleotidyltransferase</keyword>
<dbReference type="Gene3D" id="2.40.270.10">
    <property type="entry name" value="DNA-directed RNA polymerase, subunit 2, domain 6"/>
    <property type="match status" value="2"/>
</dbReference>
<dbReference type="Pfam" id="PF10385">
    <property type="entry name" value="RNA_pol_Rpb2_45"/>
    <property type="match status" value="1"/>
</dbReference>